<dbReference type="GeneID" id="18813955"/>
<proteinExistence type="predicted"/>
<reference evidence="2" key="1">
    <citation type="submission" date="2011-04" db="EMBL/GenBank/DDBJ databases">
        <title>Evolution of plant cell wall degrading machinery underlies the functional diversity of forest fungi.</title>
        <authorList>
            <consortium name="US DOE Joint Genome Institute (JGI-PGF)"/>
            <person name="Eastwood D.C."/>
            <person name="Floudas D."/>
            <person name="Binder M."/>
            <person name="Majcherczyk A."/>
            <person name="Schneider P."/>
            <person name="Aerts A."/>
            <person name="Asiegbu F.O."/>
            <person name="Baker S.E."/>
            <person name="Barry K."/>
            <person name="Bendiksby M."/>
            <person name="Blumentritt M."/>
            <person name="Coutinho P.M."/>
            <person name="Cullen D."/>
            <person name="Cullen D."/>
            <person name="Gathman A."/>
            <person name="Goodell B."/>
            <person name="Henrissat B."/>
            <person name="Ihrmark K."/>
            <person name="Kauserud H."/>
            <person name="Kohler A."/>
            <person name="LaButti K."/>
            <person name="Lapidus A."/>
            <person name="Lavin J.L."/>
            <person name="Lee Y.-H."/>
            <person name="Lindquist E."/>
            <person name="Lilly W."/>
            <person name="Lucas S."/>
            <person name="Morin E."/>
            <person name="Murat C."/>
            <person name="Oguiza J.A."/>
            <person name="Park J."/>
            <person name="Pisabarro A.G."/>
            <person name="Riley R."/>
            <person name="Rosling A."/>
            <person name="Salamov A."/>
            <person name="Schmidt O."/>
            <person name="Schmutz J."/>
            <person name="Skrede I."/>
            <person name="Stenlid J."/>
            <person name="Wiebenga A."/>
            <person name="Xie X."/>
            <person name="Kues U."/>
            <person name="Hibbett D.S."/>
            <person name="Hoffmeister D."/>
            <person name="Hogberg N."/>
            <person name="Martin F."/>
            <person name="Grigoriev I.V."/>
            <person name="Watkinson S.C."/>
        </authorList>
    </citation>
    <scope>NUCLEOTIDE SEQUENCE</scope>
    <source>
        <strain evidence="2">S7.9</strain>
    </source>
</reference>
<dbReference type="Proteomes" id="UP000008064">
    <property type="component" value="Unassembled WGS sequence"/>
</dbReference>
<dbReference type="HOGENOM" id="CLU_2028143_0_0_1"/>
<evidence type="ECO:0000256" key="1">
    <source>
        <dbReference type="SAM" id="MobiDB-lite"/>
    </source>
</evidence>
<dbReference type="KEGG" id="sla:SERLADRAFT_432244"/>
<feature type="region of interest" description="Disordered" evidence="1">
    <location>
        <begin position="33"/>
        <end position="78"/>
    </location>
</feature>
<gene>
    <name evidence="2" type="ORF">SERLADRAFT_432244</name>
</gene>
<organism>
    <name type="scientific">Serpula lacrymans var. lacrymans (strain S7.9)</name>
    <name type="common">Dry rot fungus</name>
    <dbReference type="NCBI Taxonomy" id="578457"/>
    <lineage>
        <taxon>Eukaryota</taxon>
        <taxon>Fungi</taxon>
        <taxon>Dikarya</taxon>
        <taxon>Basidiomycota</taxon>
        <taxon>Agaricomycotina</taxon>
        <taxon>Agaricomycetes</taxon>
        <taxon>Agaricomycetidae</taxon>
        <taxon>Boletales</taxon>
        <taxon>Coniophorineae</taxon>
        <taxon>Serpulaceae</taxon>
        <taxon>Serpula</taxon>
    </lineage>
</organism>
<protein>
    <submittedName>
        <fullName evidence="2">Uncharacterized protein</fullName>
    </submittedName>
</protein>
<evidence type="ECO:0000313" key="2">
    <source>
        <dbReference type="EMBL" id="EGO30653.1"/>
    </source>
</evidence>
<dbReference type="EMBL" id="GL945428">
    <property type="protein sequence ID" value="EGO30653.1"/>
    <property type="molecule type" value="Genomic_DNA"/>
</dbReference>
<feature type="compositionally biased region" description="Acidic residues" evidence="1">
    <location>
        <begin position="41"/>
        <end position="78"/>
    </location>
</feature>
<sequence length="122" mass="14033">MLSGQLQGIIQAIFNRVIDIETQLKHVQLIQALKKSRGSNEEEDNEEEDNEEKDNEEEDGEDEDKEDEDNSDNGNDADWDLFLDGMWDAVVQTAYDHYDHFVNNPVVQDKLPAKKARFHAGK</sequence>
<accession>F8NEL9</accession>
<name>F8NEL9_SERL9</name>
<dbReference type="RefSeq" id="XP_007312537.1">
    <property type="nucleotide sequence ID" value="XM_007312475.1"/>
</dbReference>
<dbReference type="AlphaFoldDB" id="F8NEL9"/>